<keyword evidence="5 9" id="KW-0479">Metal-binding</keyword>
<keyword evidence="8 10" id="KW-0503">Monooxygenase</keyword>
<dbReference type="Proteomes" id="UP000717328">
    <property type="component" value="Unassembled WGS sequence"/>
</dbReference>
<dbReference type="InterPro" id="IPR001128">
    <property type="entry name" value="Cyt_P450"/>
</dbReference>
<evidence type="ECO:0000256" key="8">
    <source>
        <dbReference type="ARBA" id="ARBA00023033"/>
    </source>
</evidence>
<dbReference type="PROSITE" id="PS00086">
    <property type="entry name" value="CYTOCHROME_P450"/>
    <property type="match status" value="1"/>
</dbReference>
<dbReference type="Pfam" id="PF00067">
    <property type="entry name" value="p450"/>
    <property type="match status" value="1"/>
</dbReference>
<evidence type="ECO:0000313" key="11">
    <source>
        <dbReference type="EMBL" id="KAG5651973.1"/>
    </source>
</evidence>
<sequence length="400" mass="44616">MAGELVGYRDSVPLCPYGARHRESRKLMHTYLAPSKMEGLSPMQEQKMRDFLHGLFTAPDKLPMHIRRVVAAIVFQVSHGYTVVDDEDSLVALAEKATLEFSLASAPGAFFVDFLPALRYLPDWFPGAGFKKTAKAWRQTAEVLVNEPYDKVKEQVANGTAIPSFTTSLVEMNASPTPEEEDIYKWASTGFYSGGADTTVSAISSFFLAMVLYPDVQTKAREEIIKVVGRDRLPNFSDREKLPYIEALLKEVLRWNPVAPLALPHKLIQDDVYDGYYLPAGSIVFANTWGIFKDPDLYSSPEEFQPERYLSSSVPDPRSFAFGYGRRVCPGQYLADGSLYLAIATTLSLFEITNAVDKKTGQPIVPVPNYKAGVICHPEEYECLIKPLYSDADTLSHLGR</sequence>
<dbReference type="GO" id="GO:0020037">
    <property type="term" value="F:heme binding"/>
    <property type="evidence" value="ECO:0007669"/>
    <property type="project" value="InterPro"/>
</dbReference>
<dbReference type="PRINTS" id="PR00385">
    <property type="entry name" value="P450"/>
</dbReference>
<evidence type="ECO:0008006" key="13">
    <source>
        <dbReference type="Google" id="ProtNLM"/>
    </source>
</evidence>
<evidence type="ECO:0000256" key="2">
    <source>
        <dbReference type="ARBA" id="ARBA00005179"/>
    </source>
</evidence>
<dbReference type="InterPro" id="IPR017972">
    <property type="entry name" value="Cyt_P450_CS"/>
</dbReference>
<keyword evidence="6 10" id="KW-0560">Oxidoreductase</keyword>
<evidence type="ECO:0000256" key="7">
    <source>
        <dbReference type="ARBA" id="ARBA00023004"/>
    </source>
</evidence>
<accession>A0A9P7KIU2</accession>
<comment type="caution">
    <text evidence="11">The sequence shown here is derived from an EMBL/GenBank/DDBJ whole genome shotgun (WGS) entry which is preliminary data.</text>
</comment>
<dbReference type="InterPro" id="IPR002401">
    <property type="entry name" value="Cyt_P450_E_grp-I"/>
</dbReference>
<evidence type="ECO:0000313" key="12">
    <source>
        <dbReference type="Proteomes" id="UP000717328"/>
    </source>
</evidence>
<name>A0A9P7KIU2_9AGAR</name>
<dbReference type="GO" id="GO:0016705">
    <property type="term" value="F:oxidoreductase activity, acting on paired donors, with incorporation or reduction of molecular oxygen"/>
    <property type="evidence" value="ECO:0007669"/>
    <property type="project" value="InterPro"/>
</dbReference>
<keyword evidence="12" id="KW-1185">Reference proteome</keyword>
<dbReference type="InterPro" id="IPR036396">
    <property type="entry name" value="Cyt_P450_sf"/>
</dbReference>
<keyword evidence="7 9" id="KW-0408">Iron</keyword>
<evidence type="ECO:0000256" key="1">
    <source>
        <dbReference type="ARBA" id="ARBA00001971"/>
    </source>
</evidence>
<gene>
    <name evidence="11" type="ORF">H0H81_006747</name>
</gene>
<dbReference type="GO" id="GO:0004497">
    <property type="term" value="F:monooxygenase activity"/>
    <property type="evidence" value="ECO:0007669"/>
    <property type="project" value="UniProtKB-KW"/>
</dbReference>
<dbReference type="GO" id="GO:0005506">
    <property type="term" value="F:iron ion binding"/>
    <property type="evidence" value="ECO:0007669"/>
    <property type="project" value="InterPro"/>
</dbReference>
<protein>
    <recommendedName>
        <fullName evidence="13">Cytochrome P450</fullName>
    </recommendedName>
</protein>
<dbReference type="Gene3D" id="1.10.630.10">
    <property type="entry name" value="Cytochrome P450"/>
    <property type="match status" value="1"/>
</dbReference>
<dbReference type="CDD" id="cd11065">
    <property type="entry name" value="CYP64-like"/>
    <property type="match status" value="1"/>
</dbReference>
<feature type="binding site" description="axial binding residue" evidence="9">
    <location>
        <position position="329"/>
    </location>
    <ligand>
        <name>heme</name>
        <dbReference type="ChEBI" id="CHEBI:30413"/>
    </ligand>
    <ligandPart>
        <name>Fe</name>
        <dbReference type="ChEBI" id="CHEBI:18248"/>
    </ligandPart>
</feature>
<evidence type="ECO:0000256" key="9">
    <source>
        <dbReference type="PIRSR" id="PIRSR602401-1"/>
    </source>
</evidence>
<dbReference type="PANTHER" id="PTHR46300">
    <property type="entry name" value="P450, PUTATIVE (EUROFUNG)-RELATED-RELATED"/>
    <property type="match status" value="1"/>
</dbReference>
<comment type="similarity">
    <text evidence="3 10">Belongs to the cytochrome P450 family.</text>
</comment>
<evidence type="ECO:0000256" key="4">
    <source>
        <dbReference type="ARBA" id="ARBA00022617"/>
    </source>
</evidence>
<dbReference type="OrthoDB" id="2789670at2759"/>
<evidence type="ECO:0000256" key="3">
    <source>
        <dbReference type="ARBA" id="ARBA00010617"/>
    </source>
</evidence>
<dbReference type="AlphaFoldDB" id="A0A9P7KIU2"/>
<dbReference type="EMBL" id="JABCKI010000176">
    <property type="protein sequence ID" value="KAG5651973.1"/>
    <property type="molecule type" value="Genomic_DNA"/>
</dbReference>
<proteinExistence type="inferred from homology"/>
<reference evidence="11" key="2">
    <citation type="submission" date="2021-10" db="EMBL/GenBank/DDBJ databases">
        <title>Phylogenomics reveals ancestral predisposition of the termite-cultivated fungus Termitomyces towards a domesticated lifestyle.</title>
        <authorList>
            <person name="Auxier B."/>
            <person name="Grum-Grzhimaylo A."/>
            <person name="Cardenas M.E."/>
            <person name="Lodge J.D."/>
            <person name="Laessoe T."/>
            <person name="Pedersen O."/>
            <person name="Smith M.E."/>
            <person name="Kuyper T.W."/>
            <person name="Franco-Molano E.A."/>
            <person name="Baroni T.J."/>
            <person name="Aanen D.K."/>
        </authorList>
    </citation>
    <scope>NUCLEOTIDE SEQUENCE</scope>
    <source>
        <strain evidence="11">D49</strain>
    </source>
</reference>
<keyword evidence="4 9" id="KW-0349">Heme</keyword>
<evidence type="ECO:0000256" key="6">
    <source>
        <dbReference type="ARBA" id="ARBA00023002"/>
    </source>
</evidence>
<evidence type="ECO:0000256" key="10">
    <source>
        <dbReference type="RuleBase" id="RU000461"/>
    </source>
</evidence>
<dbReference type="InterPro" id="IPR050364">
    <property type="entry name" value="Cytochrome_P450_fung"/>
</dbReference>
<dbReference type="PANTHER" id="PTHR46300:SF7">
    <property type="entry name" value="P450, PUTATIVE (EUROFUNG)-RELATED"/>
    <property type="match status" value="1"/>
</dbReference>
<comment type="cofactor">
    <cofactor evidence="1 9">
        <name>heme</name>
        <dbReference type="ChEBI" id="CHEBI:30413"/>
    </cofactor>
</comment>
<dbReference type="PRINTS" id="PR00463">
    <property type="entry name" value="EP450I"/>
</dbReference>
<organism evidence="11 12">
    <name type="scientific">Sphagnurus paluster</name>
    <dbReference type="NCBI Taxonomy" id="117069"/>
    <lineage>
        <taxon>Eukaryota</taxon>
        <taxon>Fungi</taxon>
        <taxon>Dikarya</taxon>
        <taxon>Basidiomycota</taxon>
        <taxon>Agaricomycotina</taxon>
        <taxon>Agaricomycetes</taxon>
        <taxon>Agaricomycetidae</taxon>
        <taxon>Agaricales</taxon>
        <taxon>Tricholomatineae</taxon>
        <taxon>Lyophyllaceae</taxon>
        <taxon>Sphagnurus</taxon>
    </lineage>
</organism>
<reference evidence="11" key="1">
    <citation type="submission" date="2021-02" db="EMBL/GenBank/DDBJ databases">
        <authorList>
            <person name="Nieuwenhuis M."/>
            <person name="Van De Peppel L.J.J."/>
        </authorList>
    </citation>
    <scope>NUCLEOTIDE SEQUENCE</scope>
    <source>
        <strain evidence="11">D49</strain>
    </source>
</reference>
<dbReference type="SUPFAM" id="SSF48264">
    <property type="entry name" value="Cytochrome P450"/>
    <property type="match status" value="1"/>
</dbReference>
<comment type="pathway">
    <text evidence="2">Secondary metabolite biosynthesis.</text>
</comment>
<evidence type="ECO:0000256" key="5">
    <source>
        <dbReference type="ARBA" id="ARBA00022723"/>
    </source>
</evidence>